<dbReference type="PROSITE" id="PS00108">
    <property type="entry name" value="PROTEIN_KINASE_ST"/>
    <property type="match status" value="1"/>
</dbReference>
<reference evidence="11" key="2">
    <citation type="submission" date="2025-08" db="UniProtKB">
        <authorList>
            <consortium name="Ensembl"/>
        </authorList>
    </citation>
    <scope>IDENTIFICATION</scope>
</reference>
<dbReference type="SUPFAM" id="SSF56112">
    <property type="entry name" value="Protein kinase-like (PK-like)"/>
    <property type="match status" value="1"/>
</dbReference>
<dbReference type="GeneTree" id="ENSGT00940000154947"/>
<dbReference type="InParanoid" id="H3CRK7"/>
<dbReference type="EC" id="2.7.12.1" evidence="1"/>
<dbReference type="PANTHER" id="PTHR45646">
    <property type="entry name" value="SERINE/THREONINE-PROTEIN KINASE DOA-RELATED"/>
    <property type="match status" value="1"/>
</dbReference>
<dbReference type="SMART" id="SM00220">
    <property type="entry name" value="S_TKc"/>
    <property type="match status" value="1"/>
</dbReference>
<keyword evidence="4 8" id="KW-0547">Nucleotide-binding</keyword>
<dbReference type="Gene3D" id="1.10.510.10">
    <property type="entry name" value="Transferase(Phosphotransferase) domain 1"/>
    <property type="match status" value="1"/>
</dbReference>
<keyword evidence="2 9" id="KW-0723">Serine/threonine-protein kinase</keyword>
<dbReference type="OMA" id="ASQICHA"/>
<keyword evidence="6 8" id="KW-0067">ATP-binding</keyword>
<dbReference type="GO" id="GO:0005524">
    <property type="term" value="F:ATP binding"/>
    <property type="evidence" value="ECO:0007669"/>
    <property type="project" value="UniProtKB-UniRule"/>
</dbReference>
<dbReference type="STRING" id="99883.ENSTNIP00000010891"/>
<keyword evidence="5" id="KW-0418">Kinase</keyword>
<dbReference type="InterPro" id="IPR000719">
    <property type="entry name" value="Prot_kinase_dom"/>
</dbReference>
<keyword evidence="12" id="KW-1185">Reference proteome</keyword>
<name>H3CRK7_TETNG</name>
<dbReference type="GO" id="GO:0005634">
    <property type="term" value="C:nucleus"/>
    <property type="evidence" value="ECO:0007669"/>
    <property type="project" value="TreeGrafter"/>
</dbReference>
<dbReference type="Gene3D" id="3.30.200.20">
    <property type="entry name" value="Phosphorylase Kinase, domain 1"/>
    <property type="match status" value="1"/>
</dbReference>
<dbReference type="GO" id="GO:0004712">
    <property type="term" value="F:protein serine/threonine/tyrosine kinase activity"/>
    <property type="evidence" value="ECO:0007669"/>
    <property type="project" value="UniProtKB-EC"/>
</dbReference>
<evidence type="ECO:0000313" key="11">
    <source>
        <dbReference type="Ensembl" id="ENSTNIP00000010891.1"/>
    </source>
</evidence>
<dbReference type="PROSITE" id="PS00107">
    <property type="entry name" value="PROTEIN_KINASE_ATP"/>
    <property type="match status" value="1"/>
</dbReference>
<dbReference type="InterPro" id="IPR051175">
    <property type="entry name" value="CLK_kinases"/>
</dbReference>
<dbReference type="InterPro" id="IPR011009">
    <property type="entry name" value="Kinase-like_dom_sf"/>
</dbReference>
<reference evidence="12" key="1">
    <citation type="journal article" date="2004" name="Nature">
        <title>Genome duplication in the teleost fish Tetraodon nigroviridis reveals the early vertebrate proto-karyotype.</title>
        <authorList>
            <person name="Jaillon O."/>
            <person name="Aury J.-M."/>
            <person name="Brunet F."/>
            <person name="Petit J.-L."/>
            <person name="Stange-Thomann N."/>
            <person name="Mauceli E."/>
            <person name="Bouneau L."/>
            <person name="Fischer C."/>
            <person name="Ozouf-Costaz C."/>
            <person name="Bernot A."/>
            <person name="Nicaud S."/>
            <person name="Jaffe D."/>
            <person name="Fisher S."/>
            <person name="Lutfalla G."/>
            <person name="Dossat C."/>
            <person name="Segurens B."/>
            <person name="Dasilva C."/>
            <person name="Salanoubat M."/>
            <person name="Levy M."/>
            <person name="Boudet N."/>
            <person name="Castellano S."/>
            <person name="Anthouard V."/>
            <person name="Jubin C."/>
            <person name="Castelli V."/>
            <person name="Katinka M."/>
            <person name="Vacherie B."/>
            <person name="Biemont C."/>
            <person name="Skalli Z."/>
            <person name="Cattolico L."/>
            <person name="Poulain J."/>
            <person name="De Berardinis V."/>
            <person name="Cruaud C."/>
            <person name="Duprat S."/>
            <person name="Brottier P."/>
            <person name="Coutanceau J.-P."/>
            <person name="Gouzy J."/>
            <person name="Parra G."/>
            <person name="Lardier G."/>
            <person name="Chapple C."/>
            <person name="McKernan K.J."/>
            <person name="McEwan P."/>
            <person name="Bosak S."/>
            <person name="Kellis M."/>
            <person name="Volff J.-N."/>
            <person name="Guigo R."/>
            <person name="Zody M.C."/>
            <person name="Mesirov J."/>
            <person name="Lindblad-Toh K."/>
            <person name="Birren B."/>
            <person name="Nusbaum C."/>
            <person name="Kahn D."/>
            <person name="Robinson-Rechavi M."/>
            <person name="Laudet V."/>
            <person name="Schachter V."/>
            <person name="Quetier F."/>
            <person name="Saurin W."/>
            <person name="Scarpelli C."/>
            <person name="Wincker P."/>
            <person name="Lander E.S."/>
            <person name="Weissenbach J."/>
            <person name="Roest Crollius H."/>
        </authorList>
    </citation>
    <scope>NUCLEOTIDE SEQUENCE [LARGE SCALE GENOMIC DNA]</scope>
</reference>
<organism evidence="11 12">
    <name type="scientific">Tetraodon nigroviridis</name>
    <name type="common">Spotted green pufferfish</name>
    <name type="synonym">Chelonodon nigroviridis</name>
    <dbReference type="NCBI Taxonomy" id="99883"/>
    <lineage>
        <taxon>Eukaryota</taxon>
        <taxon>Metazoa</taxon>
        <taxon>Chordata</taxon>
        <taxon>Craniata</taxon>
        <taxon>Vertebrata</taxon>
        <taxon>Euteleostomi</taxon>
        <taxon>Actinopterygii</taxon>
        <taxon>Neopterygii</taxon>
        <taxon>Teleostei</taxon>
        <taxon>Neoteleostei</taxon>
        <taxon>Acanthomorphata</taxon>
        <taxon>Eupercaria</taxon>
        <taxon>Tetraodontiformes</taxon>
        <taxon>Tetradontoidea</taxon>
        <taxon>Tetraodontidae</taxon>
        <taxon>Tetraodon</taxon>
    </lineage>
</organism>
<dbReference type="InterPro" id="IPR017441">
    <property type="entry name" value="Protein_kinase_ATP_BS"/>
</dbReference>
<evidence type="ECO:0000259" key="10">
    <source>
        <dbReference type="PROSITE" id="PS50011"/>
    </source>
</evidence>
<feature type="domain" description="Protein kinase" evidence="10">
    <location>
        <begin position="19"/>
        <end position="335"/>
    </location>
</feature>
<dbReference type="Pfam" id="PF00069">
    <property type="entry name" value="Pkinase"/>
    <property type="match status" value="1"/>
</dbReference>
<dbReference type="Proteomes" id="UP000007303">
    <property type="component" value="Unassembled WGS sequence"/>
</dbReference>
<evidence type="ECO:0000256" key="7">
    <source>
        <dbReference type="ARBA" id="ARBA00037966"/>
    </source>
</evidence>
<evidence type="ECO:0000256" key="6">
    <source>
        <dbReference type="ARBA" id="ARBA00022840"/>
    </source>
</evidence>
<sequence length="355" mass="41196">DPESGHLTYRSGDVLEERYEIVDTLGEGTFGKVVKCLDHHRGGAGVALKIIKNLEKYREAAKLEVGVLERIRESDPDNQHHCVRMLDWFHLHGHVCISFQLLSVSTFDFLKANNFLPYPIHQIRHMARQICHAVSFLHDNQLTHTDLKPENILFVNSDYSLIYNAEKRRSERRVKDATVRLIDFGSATFDHEHHSAVISTRHYRAPEVLLELGWGHPCDAWSVGCILFEYYRGFTLYQTHDNKEHLAMMERVRGPIPGRMVERSRKQKYFRRGRVDWNEGSRAGHGVKARCKPLERSLLSQGPEHRHFLNLLEKMLEYEPAKRITLSSALHHPFFLPLHHAGARQIWRSSCSMSI</sequence>
<comment type="similarity">
    <text evidence="7">Belongs to the protein kinase superfamily. CMGC Ser/Thr protein kinase family. Lammer subfamily.</text>
</comment>
<evidence type="ECO:0000256" key="5">
    <source>
        <dbReference type="ARBA" id="ARBA00022777"/>
    </source>
</evidence>
<evidence type="ECO:0000256" key="4">
    <source>
        <dbReference type="ARBA" id="ARBA00022741"/>
    </source>
</evidence>
<dbReference type="Ensembl" id="ENSTNIT00000011073.1">
    <property type="protein sequence ID" value="ENSTNIP00000010891.1"/>
    <property type="gene ID" value="ENSTNIG00000008067.1"/>
</dbReference>
<reference evidence="11" key="3">
    <citation type="submission" date="2025-09" db="UniProtKB">
        <authorList>
            <consortium name="Ensembl"/>
        </authorList>
    </citation>
    <scope>IDENTIFICATION</scope>
</reference>
<dbReference type="PANTHER" id="PTHR45646:SF6">
    <property type="entry name" value="DUAL SPECIFICITY PROTEIN KINASE CLK2"/>
    <property type="match status" value="1"/>
</dbReference>
<evidence type="ECO:0000256" key="3">
    <source>
        <dbReference type="ARBA" id="ARBA00022679"/>
    </source>
</evidence>
<proteinExistence type="inferred from homology"/>
<dbReference type="HOGENOM" id="CLU_000288_5_16_1"/>
<dbReference type="InterPro" id="IPR008271">
    <property type="entry name" value="Ser/Thr_kinase_AS"/>
</dbReference>
<evidence type="ECO:0000313" key="12">
    <source>
        <dbReference type="Proteomes" id="UP000007303"/>
    </source>
</evidence>
<dbReference type="PROSITE" id="PS50011">
    <property type="entry name" value="PROTEIN_KINASE_DOM"/>
    <property type="match status" value="1"/>
</dbReference>
<dbReference type="GO" id="GO:0004674">
    <property type="term" value="F:protein serine/threonine kinase activity"/>
    <property type="evidence" value="ECO:0007669"/>
    <property type="project" value="UniProtKB-KW"/>
</dbReference>
<evidence type="ECO:0000256" key="1">
    <source>
        <dbReference type="ARBA" id="ARBA00013203"/>
    </source>
</evidence>
<dbReference type="GO" id="GO:0043484">
    <property type="term" value="P:regulation of RNA splicing"/>
    <property type="evidence" value="ECO:0007669"/>
    <property type="project" value="TreeGrafter"/>
</dbReference>
<evidence type="ECO:0000256" key="8">
    <source>
        <dbReference type="PROSITE-ProRule" id="PRU10141"/>
    </source>
</evidence>
<accession>H3CRK7</accession>
<evidence type="ECO:0000256" key="2">
    <source>
        <dbReference type="ARBA" id="ARBA00022527"/>
    </source>
</evidence>
<dbReference type="AlphaFoldDB" id="H3CRK7"/>
<feature type="binding site" evidence="8">
    <location>
        <position position="49"/>
    </location>
    <ligand>
        <name>ATP</name>
        <dbReference type="ChEBI" id="CHEBI:30616"/>
    </ligand>
</feature>
<keyword evidence="3" id="KW-0808">Transferase</keyword>
<evidence type="ECO:0000256" key="9">
    <source>
        <dbReference type="RuleBase" id="RU000304"/>
    </source>
</evidence>
<protein>
    <recommendedName>
        <fullName evidence="1">dual-specificity kinase</fullName>
        <ecNumber evidence="1">2.7.12.1</ecNumber>
    </recommendedName>
</protein>
<dbReference type="GO" id="GO:0004713">
    <property type="term" value="F:protein tyrosine kinase activity"/>
    <property type="evidence" value="ECO:0007669"/>
    <property type="project" value="TreeGrafter"/>
</dbReference>